<evidence type="ECO:0000256" key="5">
    <source>
        <dbReference type="PIRSR" id="PIRSR000350-2"/>
    </source>
</evidence>
<dbReference type="InterPro" id="IPR004099">
    <property type="entry name" value="Pyr_nucl-diS_OxRdtase_dimer"/>
</dbReference>
<feature type="disulfide bond" description="Redox-active" evidence="7">
    <location>
        <begin position="45"/>
        <end position="50"/>
    </location>
</feature>
<feature type="active site" description="Proton acceptor" evidence="5">
    <location>
        <position position="450"/>
    </location>
</feature>
<protein>
    <recommendedName>
        <fullName evidence="12">Mercuric reductase</fullName>
    </recommendedName>
</protein>
<dbReference type="Pfam" id="PF07992">
    <property type="entry name" value="Pyr_redox_2"/>
    <property type="match status" value="1"/>
</dbReference>
<dbReference type="OrthoDB" id="9800167at2"/>
<feature type="binding site" evidence="6">
    <location>
        <position position="313"/>
    </location>
    <ligand>
        <name>FAD</name>
        <dbReference type="ChEBI" id="CHEBI:57692"/>
    </ligand>
</feature>
<comment type="caution">
    <text evidence="10">The sequence shown here is derived from an EMBL/GenBank/DDBJ whole genome shotgun (WGS) entry which is preliminary data.</text>
</comment>
<dbReference type="RefSeq" id="WP_005273944.1">
    <property type="nucleotide sequence ID" value="NZ_ANPE02000263.1"/>
</dbReference>
<dbReference type="EMBL" id="ANPE02000263">
    <property type="protein sequence ID" value="EMY32507.1"/>
    <property type="molecule type" value="Genomic_DNA"/>
</dbReference>
<dbReference type="GO" id="GO:0050660">
    <property type="term" value="F:flavin adenine dinucleotide binding"/>
    <property type="evidence" value="ECO:0007669"/>
    <property type="project" value="TreeGrafter"/>
</dbReference>
<sequence length="468" mass="49890">MDMEPEDVDLLVVGGGKAGKTLAMDQAREGRKVAMVERAMIGGTCINVACIPTKTIIHSGRVLEEVRRATEYGITGVEDPRLDIDLLRHRKEDVVGTMVKGQQSSFTDSGMDFILGEAKFTAPRTVEVTLNDGGIRTLRGTDVVLNLGTEPALPPIEGLAEANVLTSNTMLKLQALPRSLIVLGGGYVGCEFADLLNTAGVEVTIVQRGKQLLPREDPEIAAAVEQNFADAGISVRTGASAEQVSRAADGTVSVRLDSGETLQADELLVALGRMPVTDALGLETVGVELDDRGFIRTDEFLRTTAEGVWAAGDVAGSPQFTHASYDDYRILKANLAAPPDPAPPRSTEGRLIPYCVFTTPELGRVGLTEQQAREAGHDVRIFRMPAAAIPRARTVGHLEGVWKAVVDARTDRILGAAMLGEQASEAIAVVQMAMLGGLEYTAVRDAIITHPTIAEGLTLLFTPAYLEA</sequence>
<dbReference type="InterPro" id="IPR016156">
    <property type="entry name" value="FAD/NAD-linked_Rdtase_dimer_sf"/>
</dbReference>
<feature type="domain" description="FAD/NAD(P)-binding" evidence="9">
    <location>
        <begin position="9"/>
        <end position="325"/>
    </location>
</feature>
<gene>
    <name evidence="10" type="ORF">D477_019783</name>
</gene>
<dbReference type="Gene3D" id="3.50.50.60">
    <property type="entry name" value="FAD/NAD(P)-binding domain"/>
    <property type="match status" value="2"/>
</dbReference>
<dbReference type="PIRSF" id="PIRSF000350">
    <property type="entry name" value="Mercury_reductase_MerA"/>
    <property type="match status" value="1"/>
</dbReference>
<keyword evidence="11" id="KW-1185">Reference proteome</keyword>
<name>N1UXD9_9MICC</name>
<dbReference type="Proteomes" id="UP000010729">
    <property type="component" value="Unassembled WGS sequence"/>
</dbReference>
<dbReference type="FunFam" id="3.30.390.30:FF:000001">
    <property type="entry name" value="Dihydrolipoyl dehydrogenase"/>
    <property type="match status" value="1"/>
</dbReference>
<keyword evidence="4" id="KW-0560">Oxidoreductase</keyword>
<dbReference type="PRINTS" id="PR00411">
    <property type="entry name" value="PNDRDTASEI"/>
</dbReference>
<organism evidence="10 11">
    <name type="scientific">Arthrobacter crystallopoietes BAB-32</name>
    <dbReference type="NCBI Taxonomy" id="1246476"/>
    <lineage>
        <taxon>Bacteria</taxon>
        <taxon>Bacillati</taxon>
        <taxon>Actinomycetota</taxon>
        <taxon>Actinomycetes</taxon>
        <taxon>Micrococcales</taxon>
        <taxon>Micrococcaceae</taxon>
        <taxon>Crystallibacter</taxon>
    </lineage>
</organism>
<dbReference type="Pfam" id="PF02852">
    <property type="entry name" value="Pyr_redox_dim"/>
    <property type="match status" value="1"/>
</dbReference>
<feature type="binding site" evidence="6">
    <location>
        <position position="272"/>
    </location>
    <ligand>
        <name>NAD(+)</name>
        <dbReference type="ChEBI" id="CHEBI:57540"/>
    </ligand>
</feature>
<dbReference type="InterPro" id="IPR023753">
    <property type="entry name" value="FAD/NAD-binding_dom"/>
</dbReference>
<keyword evidence="3 6" id="KW-0274">FAD</keyword>
<keyword evidence="6" id="KW-0547">Nucleotide-binding</keyword>
<dbReference type="PANTHER" id="PTHR43014">
    <property type="entry name" value="MERCURIC REDUCTASE"/>
    <property type="match status" value="1"/>
</dbReference>
<comment type="similarity">
    <text evidence="1">Belongs to the class-I pyridine nucleotide-disulfide oxidoreductase family.</text>
</comment>
<evidence type="ECO:0000259" key="9">
    <source>
        <dbReference type="Pfam" id="PF07992"/>
    </source>
</evidence>
<evidence type="ECO:0000256" key="2">
    <source>
        <dbReference type="ARBA" id="ARBA00022630"/>
    </source>
</evidence>
<evidence type="ECO:0000313" key="10">
    <source>
        <dbReference type="EMBL" id="EMY32507.1"/>
    </source>
</evidence>
<evidence type="ECO:0000256" key="6">
    <source>
        <dbReference type="PIRSR" id="PIRSR000350-3"/>
    </source>
</evidence>
<evidence type="ECO:0000256" key="1">
    <source>
        <dbReference type="ARBA" id="ARBA00007532"/>
    </source>
</evidence>
<comment type="cofactor">
    <cofactor evidence="6">
        <name>FAD</name>
        <dbReference type="ChEBI" id="CHEBI:57692"/>
    </cofactor>
    <text evidence="6">Binds 1 FAD per subunit.</text>
</comment>
<feature type="domain" description="Pyridine nucleotide-disulphide oxidoreductase dimerisation" evidence="8">
    <location>
        <begin position="352"/>
        <end position="458"/>
    </location>
</feature>
<evidence type="ECO:0000259" key="8">
    <source>
        <dbReference type="Pfam" id="PF02852"/>
    </source>
</evidence>
<dbReference type="Gene3D" id="3.30.390.30">
    <property type="match status" value="1"/>
</dbReference>
<dbReference type="PANTHER" id="PTHR43014:SF2">
    <property type="entry name" value="MERCURIC REDUCTASE"/>
    <property type="match status" value="1"/>
</dbReference>
<dbReference type="InterPro" id="IPR036188">
    <property type="entry name" value="FAD/NAD-bd_sf"/>
</dbReference>
<proteinExistence type="inferred from homology"/>
<evidence type="ECO:0000313" key="11">
    <source>
        <dbReference type="Proteomes" id="UP000010729"/>
    </source>
</evidence>
<evidence type="ECO:0000256" key="7">
    <source>
        <dbReference type="PIRSR" id="PIRSR000350-4"/>
    </source>
</evidence>
<dbReference type="PRINTS" id="PR00368">
    <property type="entry name" value="FADPNR"/>
</dbReference>
<reference evidence="10 11" key="1">
    <citation type="journal article" date="2013" name="Genome Announc.">
        <title>Draft Genome Sequence of Arthrobacter crystallopoietes Strain BAB-32, Revealing Genes for Bioremediation.</title>
        <authorList>
            <person name="Joshi M.N."/>
            <person name="Pandit A.S."/>
            <person name="Sharma A."/>
            <person name="Pandya R.V."/>
            <person name="Desai S.M."/>
            <person name="Saxena A.K."/>
            <person name="Bagatharia S.B."/>
        </authorList>
    </citation>
    <scope>NUCLEOTIDE SEQUENCE [LARGE SCALE GENOMIC DNA]</scope>
    <source>
        <strain evidence="10 11">BAB-32</strain>
    </source>
</reference>
<dbReference type="AlphaFoldDB" id="N1UXD9"/>
<dbReference type="SUPFAM" id="SSF51905">
    <property type="entry name" value="FAD/NAD(P)-binding domain"/>
    <property type="match status" value="1"/>
</dbReference>
<keyword evidence="6" id="KW-0520">NAD</keyword>
<dbReference type="InterPro" id="IPR001100">
    <property type="entry name" value="Pyr_nuc-diS_OxRdtase"/>
</dbReference>
<keyword evidence="2" id="KW-0285">Flavoprotein</keyword>
<evidence type="ECO:0000256" key="4">
    <source>
        <dbReference type="ARBA" id="ARBA00023002"/>
    </source>
</evidence>
<dbReference type="GO" id="GO:0003955">
    <property type="term" value="F:NAD(P)H dehydrogenase (quinone) activity"/>
    <property type="evidence" value="ECO:0007669"/>
    <property type="project" value="TreeGrafter"/>
</dbReference>
<evidence type="ECO:0008006" key="12">
    <source>
        <dbReference type="Google" id="ProtNLM"/>
    </source>
</evidence>
<dbReference type="SUPFAM" id="SSF55424">
    <property type="entry name" value="FAD/NAD-linked reductases, dimerisation (C-terminal) domain"/>
    <property type="match status" value="1"/>
</dbReference>
<feature type="binding site" evidence="6">
    <location>
        <begin position="184"/>
        <end position="191"/>
    </location>
    <ligand>
        <name>NAD(+)</name>
        <dbReference type="ChEBI" id="CHEBI:57540"/>
    </ligand>
</feature>
<feature type="binding site" evidence="6">
    <location>
        <position position="54"/>
    </location>
    <ligand>
        <name>FAD</name>
        <dbReference type="ChEBI" id="CHEBI:57692"/>
    </ligand>
</feature>
<accession>N1UXD9</accession>
<evidence type="ECO:0000256" key="3">
    <source>
        <dbReference type="ARBA" id="ARBA00022827"/>
    </source>
</evidence>